<dbReference type="PANTHER" id="PTHR42648">
    <property type="entry name" value="TRANSPOSASE, PUTATIVE-RELATED"/>
    <property type="match status" value="1"/>
</dbReference>
<dbReference type="EMBL" id="QJKJ01000890">
    <property type="protein sequence ID" value="RDY10209.1"/>
    <property type="molecule type" value="Genomic_DNA"/>
</dbReference>
<dbReference type="GO" id="GO:0003676">
    <property type="term" value="F:nucleic acid binding"/>
    <property type="evidence" value="ECO:0007669"/>
    <property type="project" value="InterPro"/>
</dbReference>
<dbReference type="STRING" id="157652.A0A371I5C8"/>
<dbReference type="InterPro" id="IPR012337">
    <property type="entry name" value="RNaseH-like_sf"/>
</dbReference>
<keyword evidence="3" id="KW-1185">Reference proteome</keyword>
<feature type="domain" description="GAG-pre-integrase" evidence="1">
    <location>
        <begin position="27"/>
        <end position="102"/>
    </location>
</feature>
<dbReference type="InterPro" id="IPR036397">
    <property type="entry name" value="RNaseH_sf"/>
</dbReference>
<dbReference type="InterPro" id="IPR025724">
    <property type="entry name" value="GAG-pre-integrase_dom"/>
</dbReference>
<evidence type="ECO:0000259" key="1">
    <source>
        <dbReference type="Pfam" id="PF13976"/>
    </source>
</evidence>
<proteinExistence type="predicted"/>
<feature type="non-terminal residue" evidence="2">
    <location>
        <position position="1"/>
    </location>
</feature>
<dbReference type="PANTHER" id="PTHR42648:SF28">
    <property type="entry name" value="TRANSPOSON-ENCODED PROTEIN WITH RIBONUCLEASE H-LIKE AND RETROVIRUS ZINC FINGER-LIKE DOMAINS"/>
    <property type="match status" value="1"/>
</dbReference>
<organism evidence="2 3">
    <name type="scientific">Mucuna pruriens</name>
    <name type="common">Velvet bean</name>
    <name type="synonym">Dolichos pruriens</name>
    <dbReference type="NCBI Taxonomy" id="157652"/>
    <lineage>
        <taxon>Eukaryota</taxon>
        <taxon>Viridiplantae</taxon>
        <taxon>Streptophyta</taxon>
        <taxon>Embryophyta</taxon>
        <taxon>Tracheophyta</taxon>
        <taxon>Spermatophyta</taxon>
        <taxon>Magnoliopsida</taxon>
        <taxon>eudicotyledons</taxon>
        <taxon>Gunneridae</taxon>
        <taxon>Pentapetalae</taxon>
        <taxon>rosids</taxon>
        <taxon>fabids</taxon>
        <taxon>Fabales</taxon>
        <taxon>Fabaceae</taxon>
        <taxon>Papilionoideae</taxon>
        <taxon>50 kb inversion clade</taxon>
        <taxon>NPAAA clade</taxon>
        <taxon>indigoferoid/millettioid clade</taxon>
        <taxon>Phaseoleae</taxon>
        <taxon>Mucuna</taxon>
    </lineage>
</organism>
<accession>A0A371I5C8</accession>
<sequence>MTFFRSHCVIQKLTTGRTIGVAKEQSGLYYLQHKKIGNNTNKEELPSSQRATSETWATSQIWLYHKRLGHPPFGLLKTMCPHLFRKESIESFKCDICQFLKHHRTTFTPRLASNSISGAKWFVSFIDDCTRVTWIFLMKHKYEVCQIFVNFFRLVKNQFNKSIKRLRSHNDTEFVNLEFSNFLKDNGVVHKLTKNRHLLEVARALLFQMSIPNKYWGEAVLTAIYLINKLPTQVLN</sequence>
<gene>
    <name evidence="2" type="ORF">CR513_05316</name>
</gene>
<feature type="non-terminal residue" evidence="2">
    <location>
        <position position="236"/>
    </location>
</feature>
<dbReference type="Pfam" id="PF13976">
    <property type="entry name" value="gag_pre-integrs"/>
    <property type="match status" value="1"/>
</dbReference>
<dbReference type="SUPFAM" id="SSF53098">
    <property type="entry name" value="Ribonuclease H-like"/>
    <property type="match status" value="1"/>
</dbReference>
<dbReference type="AlphaFoldDB" id="A0A371I5C8"/>
<protein>
    <recommendedName>
        <fullName evidence="1">GAG-pre-integrase domain-containing protein</fullName>
    </recommendedName>
</protein>
<dbReference type="Gene3D" id="3.30.420.10">
    <property type="entry name" value="Ribonuclease H-like superfamily/Ribonuclease H"/>
    <property type="match status" value="1"/>
</dbReference>
<reference evidence="2" key="1">
    <citation type="submission" date="2018-05" db="EMBL/GenBank/DDBJ databases">
        <title>Draft genome of Mucuna pruriens seed.</title>
        <authorList>
            <person name="Nnadi N.E."/>
            <person name="Vos R."/>
            <person name="Hasami M.H."/>
            <person name="Devisetty U.K."/>
            <person name="Aguiy J.C."/>
        </authorList>
    </citation>
    <scope>NUCLEOTIDE SEQUENCE [LARGE SCALE GENOMIC DNA]</scope>
    <source>
        <strain evidence="2">JCA_2017</strain>
    </source>
</reference>
<dbReference type="InterPro" id="IPR039537">
    <property type="entry name" value="Retrotran_Ty1/copia-like"/>
</dbReference>
<dbReference type="Proteomes" id="UP000257109">
    <property type="component" value="Unassembled WGS sequence"/>
</dbReference>
<comment type="caution">
    <text evidence="2">The sequence shown here is derived from an EMBL/GenBank/DDBJ whole genome shotgun (WGS) entry which is preliminary data.</text>
</comment>
<evidence type="ECO:0000313" key="2">
    <source>
        <dbReference type="EMBL" id="RDY10209.1"/>
    </source>
</evidence>
<evidence type="ECO:0000313" key="3">
    <source>
        <dbReference type="Proteomes" id="UP000257109"/>
    </source>
</evidence>
<dbReference type="OrthoDB" id="1749397at2759"/>
<name>A0A371I5C8_MUCPR</name>